<sequence>MGSNNTQIEMNNYSFMVLILFINLFFPSFVWSQSNTDTVKGAAIQLMARSQGDKVLLRWAVDTPLEWQKANTYGFYLDKYVYKRNGQRLAAPEKVNLSPIHIKADPVEDWKGIIEKSNYAAIIAQALYGEGFEVTGTNDGEIARIVNLAQEQEQRFSFALFAADMDFEAAIKAGWGYVDTDVKPGEEYVYQVKTAIPSEIAIVKSASATASTDDFEPLPQPLGLQGIWGDKNVLLTWEYELFKAIYTSYNIERSKDGKNFTELSPIPLVNLNDKPEAPAKRMYYIDSLVQNDTKHHYRVYGISSFGEKGPYSDIISGKGSPTLVFSPRISGYEFTENQNEAIIKWEYPEEGENLITKFTMTRADKDSGPYEVIFDSIPVHKREILYSKLNPSNYIKIAAIGRNNQQKESFSSFIQPIDSIPPDPPVALEGTIDSLGQVTINWDKNTERDLHGYRVFRKNIENEEFVQLTVDPIQETVYTDSVQLKSLNSKVYYSIIAVDKRFNQSDFSEALIMEKPDVVPPTSPIFTSYRIENGHVVLEWECSTETEAIHYLYRKDLTENTSWEVVYSTSGTLKTYTDKKTAQNHTYRYAIMAKDKNGLESEPSTPVTVTVVNMVPQEQIKSLSGYADREQHHIELHWKLKDQEQIAEVTIYKNAEGQPPVTYKVLPPHIVTVKDNDINPNNTYSYQLRATMKNGAFSKLESIAIKY</sequence>
<reference evidence="3 4" key="1">
    <citation type="journal article" date="2018" name="Int. J. Syst. Evol. Microbiol.">
        <title>Zhouia spongiae sp. nov., isolated from a marine sponge.</title>
        <authorList>
            <person name="Zhuang L."/>
            <person name="Lin B."/>
            <person name="Qin F."/>
            <person name="Luo L."/>
        </authorList>
    </citation>
    <scope>NUCLEOTIDE SEQUENCE [LARGE SCALE GENOMIC DNA]</scope>
    <source>
        <strain evidence="3 4">HN-Y44</strain>
    </source>
</reference>
<dbReference type="PROSITE" id="PS50853">
    <property type="entry name" value="FN3"/>
    <property type="match status" value="1"/>
</dbReference>
<dbReference type="SMART" id="SM00060">
    <property type="entry name" value="FN3"/>
    <property type="match status" value="4"/>
</dbReference>
<evidence type="ECO:0000313" key="3">
    <source>
        <dbReference type="EMBL" id="UNY99053.1"/>
    </source>
</evidence>
<dbReference type="CDD" id="cd00063">
    <property type="entry name" value="FN3"/>
    <property type="match status" value="1"/>
</dbReference>
<dbReference type="InterPro" id="IPR036116">
    <property type="entry name" value="FN3_sf"/>
</dbReference>
<name>A0ABY3YMZ2_9FLAO</name>
<dbReference type="SUPFAM" id="SSF49265">
    <property type="entry name" value="Fibronectin type III"/>
    <property type="match status" value="2"/>
</dbReference>
<dbReference type="RefSeq" id="WP_242937453.1">
    <property type="nucleotide sequence ID" value="NZ_CP094326.1"/>
</dbReference>
<protein>
    <recommendedName>
        <fullName evidence="2">Fibronectin type-III domain-containing protein</fullName>
    </recommendedName>
</protein>
<feature type="domain" description="Fibronectin type-III" evidence="2">
    <location>
        <begin position="520"/>
        <end position="618"/>
    </location>
</feature>
<dbReference type="Gene3D" id="2.60.40.10">
    <property type="entry name" value="Immunoglobulins"/>
    <property type="match status" value="4"/>
</dbReference>
<accession>A0ABY3YMZ2</accession>
<feature type="transmembrane region" description="Helical" evidence="1">
    <location>
        <begin position="12"/>
        <end position="31"/>
    </location>
</feature>
<evidence type="ECO:0000313" key="4">
    <source>
        <dbReference type="Proteomes" id="UP000829476"/>
    </source>
</evidence>
<keyword evidence="1" id="KW-0472">Membrane</keyword>
<dbReference type="InterPro" id="IPR013783">
    <property type="entry name" value="Ig-like_fold"/>
</dbReference>
<keyword evidence="1" id="KW-1133">Transmembrane helix</keyword>
<gene>
    <name evidence="3" type="ORF">MQE36_01585</name>
</gene>
<evidence type="ECO:0000259" key="2">
    <source>
        <dbReference type="PROSITE" id="PS50853"/>
    </source>
</evidence>
<proteinExistence type="predicted"/>
<organism evidence="3 4">
    <name type="scientific">Zhouia spongiae</name>
    <dbReference type="NCBI Taxonomy" id="2202721"/>
    <lineage>
        <taxon>Bacteria</taxon>
        <taxon>Pseudomonadati</taxon>
        <taxon>Bacteroidota</taxon>
        <taxon>Flavobacteriia</taxon>
        <taxon>Flavobacteriales</taxon>
        <taxon>Flavobacteriaceae</taxon>
        <taxon>Zhouia</taxon>
    </lineage>
</organism>
<dbReference type="InterPro" id="IPR003961">
    <property type="entry name" value="FN3_dom"/>
</dbReference>
<dbReference type="EMBL" id="CP094326">
    <property type="protein sequence ID" value="UNY99053.1"/>
    <property type="molecule type" value="Genomic_DNA"/>
</dbReference>
<dbReference type="Proteomes" id="UP000829476">
    <property type="component" value="Chromosome"/>
</dbReference>
<keyword evidence="4" id="KW-1185">Reference proteome</keyword>
<keyword evidence="1" id="KW-0812">Transmembrane</keyword>
<evidence type="ECO:0000256" key="1">
    <source>
        <dbReference type="SAM" id="Phobius"/>
    </source>
</evidence>